<dbReference type="InterPro" id="IPR029068">
    <property type="entry name" value="Glyas_Bleomycin-R_OHBP_Dase"/>
</dbReference>
<protein>
    <submittedName>
        <fullName evidence="2">VOC family protein</fullName>
    </submittedName>
</protein>
<organism evidence="2 3">
    <name type="scientific">Microlunatus elymi</name>
    <dbReference type="NCBI Taxonomy" id="2596828"/>
    <lineage>
        <taxon>Bacteria</taxon>
        <taxon>Bacillati</taxon>
        <taxon>Actinomycetota</taxon>
        <taxon>Actinomycetes</taxon>
        <taxon>Propionibacteriales</taxon>
        <taxon>Propionibacteriaceae</taxon>
        <taxon>Microlunatus</taxon>
    </lineage>
</organism>
<dbReference type="PROSITE" id="PS51819">
    <property type="entry name" value="VOC"/>
    <property type="match status" value="1"/>
</dbReference>
<evidence type="ECO:0000259" key="1">
    <source>
        <dbReference type="PROSITE" id="PS51819"/>
    </source>
</evidence>
<dbReference type="Gene3D" id="3.10.180.10">
    <property type="entry name" value="2,3-Dihydroxybiphenyl 1,2-Dioxygenase, domain 1"/>
    <property type="match status" value="1"/>
</dbReference>
<dbReference type="InterPro" id="IPR041581">
    <property type="entry name" value="Glyoxalase_6"/>
</dbReference>
<dbReference type="AlphaFoldDB" id="A0A516PUX6"/>
<name>A0A516PUX6_9ACTN</name>
<feature type="domain" description="VOC" evidence="1">
    <location>
        <begin position="20"/>
        <end position="134"/>
    </location>
</feature>
<keyword evidence="3" id="KW-1185">Reference proteome</keyword>
<reference evidence="2 3" key="1">
    <citation type="submission" date="2019-07" db="EMBL/GenBank/DDBJ databases">
        <title>Microlunatus dokdonensis sp. nov. isolated from the rhizospheric soil of the wild plant Elymus tsukushiensis.</title>
        <authorList>
            <person name="Ghim S.-Y."/>
            <person name="Hwang Y.-J."/>
            <person name="Son J.-S."/>
            <person name="Shin J.-H."/>
        </authorList>
    </citation>
    <scope>NUCLEOTIDE SEQUENCE [LARGE SCALE GENOMIC DNA]</scope>
    <source>
        <strain evidence="2 3">KUDC0627</strain>
    </source>
</reference>
<evidence type="ECO:0000313" key="3">
    <source>
        <dbReference type="Proteomes" id="UP000319263"/>
    </source>
</evidence>
<dbReference type="Pfam" id="PF18029">
    <property type="entry name" value="Glyoxalase_6"/>
    <property type="match status" value="1"/>
</dbReference>
<dbReference type="KEGG" id="mik:FOE78_02855"/>
<dbReference type="OrthoDB" id="3212826at2"/>
<dbReference type="InterPro" id="IPR037523">
    <property type="entry name" value="VOC_core"/>
</dbReference>
<dbReference type="RefSeq" id="WP_143984980.1">
    <property type="nucleotide sequence ID" value="NZ_CP041692.1"/>
</dbReference>
<dbReference type="EMBL" id="CP041692">
    <property type="protein sequence ID" value="QDP94995.1"/>
    <property type="molecule type" value="Genomic_DNA"/>
</dbReference>
<accession>A0A516PUX6</accession>
<dbReference type="Proteomes" id="UP000319263">
    <property type="component" value="Chromosome"/>
</dbReference>
<gene>
    <name evidence="2" type="ORF">FOE78_02855</name>
</gene>
<evidence type="ECO:0000313" key="2">
    <source>
        <dbReference type="EMBL" id="QDP94995.1"/>
    </source>
</evidence>
<dbReference type="PANTHER" id="PTHR35908:SF1">
    <property type="entry name" value="CONSERVED PROTEIN"/>
    <property type="match status" value="1"/>
</dbReference>
<sequence length="155" mass="17829">MDHRLDQRPDVIGPRTHRSRLCQFVIDVDDLDRGVTFWAAALGATEEPVGVASRHVYRQLRLPDSEIRILLQHTNDPKINKERMHIDIETDDVEAEVVRLEQLGAVRIDHQQERGYDFWVLQVPWGNELCILQSVFPHLLAARVPWAASAEPVRA</sequence>
<dbReference type="PANTHER" id="PTHR35908">
    <property type="entry name" value="HYPOTHETICAL FUSION PROTEIN"/>
    <property type="match status" value="1"/>
</dbReference>
<dbReference type="SUPFAM" id="SSF54593">
    <property type="entry name" value="Glyoxalase/Bleomycin resistance protein/Dihydroxybiphenyl dioxygenase"/>
    <property type="match status" value="1"/>
</dbReference>
<proteinExistence type="predicted"/>